<evidence type="ECO:0000256" key="1">
    <source>
        <dbReference type="SAM" id="MobiDB-lite"/>
    </source>
</evidence>
<organism evidence="2 3">
    <name type="scientific">Anthostomella pinea</name>
    <dbReference type="NCBI Taxonomy" id="933095"/>
    <lineage>
        <taxon>Eukaryota</taxon>
        <taxon>Fungi</taxon>
        <taxon>Dikarya</taxon>
        <taxon>Ascomycota</taxon>
        <taxon>Pezizomycotina</taxon>
        <taxon>Sordariomycetes</taxon>
        <taxon>Xylariomycetidae</taxon>
        <taxon>Xylariales</taxon>
        <taxon>Xylariaceae</taxon>
        <taxon>Anthostomella</taxon>
    </lineage>
</organism>
<feature type="region of interest" description="Disordered" evidence="1">
    <location>
        <begin position="165"/>
        <end position="201"/>
    </location>
</feature>
<protein>
    <submittedName>
        <fullName evidence="2">Uu.00g133800.m01.CDS01</fullName>
    </submittedName>
</protein>
<reference evidence="2" key="1">
    <citation type="submission" date="2023-10" db="EMBL/GenBank/DDBJ databases">
        <authorList>
            <person name="Hackl T."/>
        </authorList>
    </citation>
    <scope>NUCLEOTIDE SEQUENCE</scope>
</reference>
<dbReference type="EMBL" id="CAUWAG010000011">
    <property type="protein sequence ID" value="CAJ2508354.1"/>
    <property type="molecule type" value="Genomic_DNA"/>
</dbReference>
<evidence type="ECO:0000313" key="2">
    <source>
        <dbReference type="EMBL" id="CAJ2508354.1"/>
    </source>
</evidence>
<proteinExistence type="predicted"/>
<feature type="compositionally biased region" description="Polar residues" evidence="1">
    <location>
        <begin position="22"/>
        <end position="42"/>
    </location>
</feature>
<name>A0AAI8YIC5_9PEZI</name>
<feature type="compositionally biased region" description="Basic and acidic residues" evidence="1">
    <location>
        <begin position="187"/>
        <end position="201"/>
    </location>
</feature>
<evidence type="ECO:0000313" key="3">
    <source>
        <dbReference type="Proteomes" id="UP001295740"/>
    </source>
</evidence>
<accession>A0AAI8YIC5</accession>
<feature type="region of interest" description="Disordered" evidence="1">
    <location>
        <begin position="110"/>
        <end position="135"/>
    </location>
</feature>
<feature type="compositionally biased region" description="Polar residues" evidence="1">
    <location>
        <begin position="1"/>
        <end position="11"/>
    </location>
</feature>
<feature type="region of interest" description="Disordered" evidence="1">
    <location>
        <begin position="1"/>
        <end position="48"/>
    </location>
</feature>
<dbReference type="AlphaFoldDB" id="A0AAI8YIC5"/>
<comment type="caution">
    <text evidence="2">The sequence shown here is derived from an EMBL/GenBank/DDBJ whole genome shotgun (WGS) entry which is preliminary data.</text>
</comment>
<dbReference type="Proteomes" id="UP001295740">
    <property type="component" value="Unassembled WGS sequence"/>
</dbReference>
<keyword evidence="3" id="KW-1185">Reference proteome</keyword>
<gene>
    <name evidence="2" type="ORF">KHLLAP_LOCUS8822</name>
</gene>
<sequence>MSCDPSESYSGHQDVAQPYWRKTSSPYTARGISSTNARNDSTVRAKGARHNADQDVDYIENIEHANAYLDPYCLGRLAIFTMQPTMTQVLLGTRYTNPNRKRTLEYQDKPTNGRLATRSTAPNAKSFRSEYDQRDVHLYPQHPQYASNRTSKNGRDERESIIEKIESEHANAPFGSPLGLPPMRWRRPSEDPKHGRWEIRI</sequence>